<gene>
    <name evidence="6" type="primary">LOC113510015</name>
</gene>
<keyword evidence="2" id="KW-0576">Peroxisome</keyword>
<dbReference type="InterPro" id="IPR000873">
    <property type="entry name" value="AMP-dep_synth/lig_dom"/>
</dbReference>
<evidence type="ECO:0000313" key="5">
    <source>
        <dbReference type="Proteomes" id="UP001652740"/>
    </source>
</evidence>
<dbReference type="Pfam" id="PF13193">
    <property type="entry name" value="AMP-binding_C"/>
    <property type="match status" value="1"/>
</dbReference>
<dbReference type="InterPro" id="IPR025110">
    <property type="entry name" value="AMP-bd_C"/>
</dbReference>
<evidence type="ECO:0000259" key="3">
    <source>
        <dbReference type="Pfam" id="PF00501"/>
    </source>
</evidence>
<keyword evidence="5" id="KW-1185">Reference proteome</keyword>
<dbReference type="Gene3D" id="3.30.300.30">
    <property type="match status" value="1"/>
</dbReference>
<evidence type="ECO:0000256" key="1">
    <source>
        <dbReference type="ARBA" id="ARBA00004275"/>
    </source>
</evidence>
<dbReference type="GeneID" id="113510015"/>
<evidence type="ECO:0000313" key="6">
    <source>
        <dbReference type="RefSeq" id="XP_052751957.1"/>
    </source>
</evidence>
<dbReference type="InterPro" id="IPR042099">
    <property type="entry name" value="ANL_N_sf"/>
</dbReference>
<dbReference type="RefSeq" id="XP_052751957.1">
    <property type="nucleotide sequence ID" value="XM_052895997.1"/>
</dbReference>
<dbReference type="SUPFAM" id="SSF56801">
    <property type="entry name" value="Acetyl-CoA synthetase-like"/>
    <property type="match status" value="1"/>
</dbReference>
<dbReference type="PANTHER" id="PTHR24096:SF353">
    <property type="entry name" value="GH16244P-RELATED"/>
    <property type="match status" value="1"/>
</dbReference>
<name>A0ABM3MKR6_GALME</name>
<dbReference type="Gene3D" id="3.40.50.12780">
    <property type="entry name" value="N-terminal domain of ligase-like"/>
    <property type="match status" value="1"/>
</dbReference>
<dbReference type="Pfam" id="PF00501">
    <property type="entry name" value="AMP-binding"/>
    <property type="match status" value="1"/>
</dbReference>
<dbReference type="Proteomes" id="UP001652740">
    <property type="component" value="Unplaced"/>
</dbReference>
<organism evidence="5 6">
    <name type="scientific">Galleria mellonella</name>
    <name type="common">Greater wax moth</name>
    <dbReference type="NCBI Taxonomy" id="7137"/>
    <lineage>
        <taxon>Eukaryota</taxon>
        <taxon>Metazoa</taxon>
        <taxon>Ecdysozoa</taxon>
        <taxon>Arthropoda</taxon>
        <taxon>Hexapoda</taxon>
        <taxon>Insecta</taxon>
        <taxon>Pterygota</taxon>
        <taxon>Neoptera</taxon>
        <taxon>Endopterygota</taxon>
        <taxon>Lepidoptera</taxon>
        <taxon>Glossata</taxon>
        <taxon>Ditrysia</taxon>
        <taxon>Pyraloidea</taxon>
        <taxon>Pyralidae</taxon>
        <taxon>Galleriinae</taxon>
        <taxon>Galleria</taxon>
    </lineage>
</organism>
<comment type="subcellular location">
    <subcellularLocation>
        <location evidence="1">Peroxisome</location>
    </subcellularLocation>
</comment>
<dbReference type="PANTHER" id="PTHR24096">
    <property type="entry name" value="LONG-CHAIN-FATTY-ACID--COA LIGASE"/>
    <property type="match status" value="1"/>
</dbReference>
<evidence type="ECO:0000259" key="4">
    <source>
        <dbReference type="Pfam" id="PF13193"/>
    </source>
</evidence>
<protein>
    <submittedName>
        <fullName evidence="6">Luciferin 4-monooxygenase-like</fullName>
    </submittedName>
</protein>
<dbReference type="InterPro" id="IPR045851">
    <property type="entry name" value="AMP-bd_C_sf"/>
</dbReference>
<sequence>MSSEDWKTNKHFHLGHLFMYCMKRQPDAVCQIDAATGESETNASVLSRSIAVARCFRRLGYKVGDVMSLSGPNNNNLHIPYYAALMNGMPFAGVDPTYKYDELEQALTVTRPRISFCMKAAYDDHIRAIQKLNLDTRVVTLDDGEHSMANFVEKYDSKEDKDEDFKPAIFDTEKVYAWLVSTSGTTGTFKVAAIAHKPIIDFVRLAFSTLFLSSKKGGKTLNISPIQWVTCAANAIYIPAGGGIKLQTSDLSIEKIIDVINEHKPQSVITGSSILTYILKHEKKCDLTCFDNIILTGAKVYNDLLIELKSRMRKDALILEAYGQTESLGAILKPNVNGPLGSCGKPTSMFQIKLVDPETGKEITEPNITGEMWRKGPGFTEYYNNPEETANAYTEDGWFRTGDLLYRDKDDNYFYVERIKTVIKYRSYLVYPIELEELIRTLPGVFEVGVTSVPHELDGEHAVAIVVRNPGSSVTAQEIKDLVANKLSENKLLRGGVVFVDRLPLTATGKIARMKLREIALNANRE</sequence>
<feature type="domain" description="AMP-dependent synthetase/ligase" evidence="3">
    <location>
        <begin position="22"/>
        <end position="383"/>
    </location>
</feature>
<accession>A0ABM3MKR6</accession>
<proteinExistence type="predicted"/>
<feature type="domain" description="AMP-binding enzyme C-terminal" evidence="4">
    <location>
        <begin position="434"/>
        <end position="510"/>
    </location>
</feature>
<evidence type="ECO:0000256" key="2">
    <source>
        <dbReference type="ARBA" id="ARBA00023140"/>
    </source>
</evidence>
<reference evidence="6" key="1">
    <citation type="submission" date="2025-08" db="UniProtKB">
        <authorList>
            <consortium name="RefSeq"/>
        </authorList>
    </citation>
    <scope>IDENTIFICATION</scope>
    <source>
        <tissue evidence="6">Whole larvae</tissue>
    </source>
</reference>